<feature type="region of interest" description="Disordered" evidence="1">
    <location>
        <begin position="35"/>
        <end position="78"/>
    </location>
</feature>
<feature type="compositionally biased region" description="Polar residues" evidence="1">
    <location>
        <begin position="57"/>
        <end position="71"/>
    </location>
</feature>
<gene>
    <name evidence="2" type="ORF">SAMN05877842_11543</name>
</gene>
<protein>
    <submittedName>
        <fullName evidence="2">Uncharacterized protein</fullName>
    </submittedName>
</protein>
<dbReference type="AlphaFoldDB" id="A0A285UMW3"/>
<dbReference type="RefSeq" id="WP_097150720.1">
    <property type="nucleotide sequence ID" value="NZ_OBQC01000015.1"/>
</dbReference>
<dbReference type="Proteomes" id="UP000219252">
    <property type="component" value="Unassembled WGS sequence"/>
</dbReference>
<sequence>MKIETQLEQLFKIIVQEVNANHEFAKKIRGIFNANEKKPHQTSRGWGGRGAGELSAANPTEHANTALPSVTSKRKTRRRNAALFNPETILEEHGEGTLLDSLNQLEVDQLKDIVSEFGMDPAKKVMKWKKKDRFVAHIVEVTNHRLQKGGAFRRIN</sequence>
<dbReference type="OrthoDB" id="8451229at2"/>
<proteinExistence type="predicted"/>
<evidence type="ECO:0000256" key="1">
    <source>
        <dbReference type="SAM" id="MobiDB-lite"/>
    </source>
</evidence>
<evidence type="ECO:0000313" key="3">
    <source>
        <dbReference type="Proteomes" id="UP000219252"/>
    </source>
</evidence>
<accession>A0A285UMW3</accession>
<dbReference type="EMBL" id="OBQC01000015">
    <property type="protein sequence ID" value="SOC43244.1"/>
    <property type="molecule type" value="Genomic_DNA"/>
</dbReference>
<evidence type="ECO:0000313" key="2">
    <source>
        <dbReference type="EMBL" id="SOC43244.1"/>
    </source>
</evidence>
<name>A0A285UMW3_9BACL</name>
<organism evidence="2 3">
    <name type="scientific">Ureibacillus acetophenoni</name>
    <dbReference type="NCBI Taxonomy" id="614649"/>
    <lineage>
        <taxon>Bacteria</taxon>
        <taxon>Bacillati</taxon>
        <taxon>Bacillota</taxon>
        <taxon>Bacilli</taxon>
        <taxon>Bacillales</taxon>
        <taxon>Caryophanaceae</taxon>
        <taxon>Ureibacillus</taxon>
    </lineage>
</organism>
<reference evidence="3" key="1">
    <citation type="submission" date="2017-08" db="EMBL/GenBank/DDBJ databases">
        <authorList>
            <person name="Varghese N."/>
            <person name="Submissions S."/>
        </authorList>
    </citation>
    <scope>NUCLEOTIDE SEQUENCE [LARGE SCALE GENOMIC DNA]</scope>
    <source>
        <strain evidence="3">JC23</strain>
    </source>
</reference>
<keyword evidence="3" id="KW-1185">Reference proteome</keyword>